<name>F3QJX5_9BURK</name>
<gene>
    <name evidence="3" type="ORF">HMPREF9439_01232</name>
</gene>
<feature type="transmembrane region" description="Helical" evidence="2">
    <location>
        <begin position="22"/>
        <end position="45"/>
    </location>
</feature>
<dbReference type="HOGENOM" id="CLU_1093484_0_0_4"/>
<keyword evidence="2" id="KW-0472">Membrane</keyword>
<reference evidence="3 4" key="1">
    <citation type="submission" date="2011-02" db="EMBL/GenBank/DDBJ databases">
        <authorList>
            <person name="Weinstock G."/>
            <person name="Sodergren E."/>
            <person name="Clifton S."/>
            <person name="Fulton L."/>
            <person name="Fulton B."/>
            <person name="Courtney L."/>
            <person name="Fronick C."/>
            <person name="Harrison M."/>
            <person name="Strong C."/>
            <person name="Farmer C."/>
            <person name="Delahaunty K."/>
            <person name="Markovic C."/>
            <person name="Hall O."/>
            <person name="Minx P."/>
            <person name="Tomlinson C."/>
            <person name="Mitreva M."/>
            <person name="Hou S."/>
            <person name="Chen J."/>
            <person name="Wollam A."/>
            <person name="Pepin K.H."/>
            <person name="Johnson M."/>
            <person name="Bhonagiri V."/>
            <person name="Zhang X."/>
            <person name="Suruliraj S."/>
            <person name="Warren W."/>
            <person name="Chinwalla A."/>
            <person name="Mardis E.R."/>
            <person name="Wilson R.K."/>
        </authorList>
    </citation>
    <scope>NUCLEOTIDE SEQUENCE [LARGE SCALE GENOMIC DNA]</scope>
    <source>
        <strain evidence="3 4">YIT 11859</strain>
    </source>
</reference>
<keyword evidence="1" id="KW-0175">Coiled coil</keyword>
<accession>F3QJX5</accession>
<feature type="transmembrane region" description="Helical" evidence="2">
    <location>
        <begin position="100"/>
        <end position="120"/>
    </location>
</feature>
<organism evidence="3 4">
    <name type="scientific">Parasutterella excrementihominis YIT 11859</name>
    <dbReference type="NCBI Taxonomy" id="762966"/>
    <lineage>
        <taxon>Bacteria</taxon>
        <taxon>Pseudomonadati</taxon>
        <taxon>Pseudomonadota</taxon>
        <taxon>Betaproteobacteria</taxon>
        <taxon>Burkholderiales</taxon>
        <taxon>Sutterellaceae</taxon>
        <taxon>Parasutterella</taxon>
    </lineage>
</organism>
<comment type="caution">
    <text evidence="3">The sequence shown here is derived from an EMBL/GenBank/DDBJ whole genome shotgun (WGS) entry which is preliminary data.</text>
</comment>
<keyword evidence="2" id="KW-0812">Transmembrane</keyword>
<dbReference type="GeneID" id="43348662"/>
<keyword evidence="4" id="KW-1185">Reference proteome</keyword>
<dbReference type="EMBL" id="AFBP01000031">
    <property type="protein sequence ID" value="EGG55128.1"/>
    <property type="molecule type" value="Genomic_DNA"/>
</dbReference>
<evidence type="ECO:0000256" key="2">
    <source>
        <dbReference type="SAM" id="Phobius"/>
    </source>
</evidence>
<evidence type="ECO:0000313" key="3">
    <source>
        <dbReference type="EMBL" id="EGG55128.1"/>
    </source>
</evidence>
<evidence type="ECO:0000313" key="4">
    <source>
        <dbReference type="Proteomes" id="UP000005156"/>
    </source>
</evidence>
<keyword evidence="2" id="KW-1133">Transmembrane helix</keyword>
<evidence type="ECO:0000256" key="1">
    <source>
        <dbReference type="SAM" id="Coils"/>
    </source>
</evidence>
<proteinExistence type="predicted"/>
<protein>
    <submittedName>
        <fullName evidence="3">Conserved domain protein</fullName>
    </submittedName>
</protein>
<dbReference type="AlphaFoldDB" id="F3QJX5"/>
<feature type="coiled-coil region" evidence="1">
    <location>
        <begin position="149"/>
        <end position="232"/>
    </location>
</feature>
<dbReference type="Proteomes" id="UP000005156">
    <property type="component" value="Unassembled WGS sequence"/>
</dbReference>
<sequence length="254" mass="29263">MTDFLVSIAGWLGEFLLNFFDFVFFLAFLLCLFICLGHAFGYSILSGKAQRSLGLVFLCVLASIILFPTVVFYYMMDIKQGYSLSQTYSMILDANEVTKATFFSIAISAALPALLIGYWMNPSLDLPDIKKIAEEKASGLLERWKERTLYDQERKTSELEQRSQQIKAEEKSLKEFEIKLREYSRELSEQHTELDSEKAKAQNMIAQAEAAIKESEIRVEELSKSNLQLKNQIQRLIPKSRQYSEMKNFVLTHM</sequence>
<feature type="transmembrane region" description="Helical" evidence="2">
    <location>
        <begin position="52"/>
        <end position="75"/>
    </location>
</feature>
<dbReference type="RefSeq" id="WP_008864102.1">
    <property type="nucleotide sequence ID" value="NZ_GL883704.1"/>
</dbReference>